<organism evidence="3 4">
    <name type="scientific">Pelovirga terrestris</name>
    <dbReference type="NCBI Taxonomy" id="2771352"/>
    <lineage>
        <taxon>Bacteria</taxon>
        <taxon>Pseudomonadati</taxon>
        <taxon>Thermodesulfobacteriota</taxon>
        <taxon>Desulfuromonadia</taxon>
        <taxon>Geobacterales</taxon>
        <taxon>Geobacteraceae</taxon>
        <taxon>Pelovirga</taxon>
    </lineage>
</organism>
<gene>
    <name evidence="3" type="ORF">ICT70_03225</name>
</gene>
<sequence>MSHLCENEVYRACRTLFGPELQVNRSFLSYLQPSGVRSAYRRQAKELHPDRFAVAAADIRKKQHHLFQDLNQAHQTIQHFLKLRQTNKSIGTPPAAQQRPKASRAKPQGRNSNQPHQGLPPYPLQFGLFLYYLGIVPFKELISAITSQRRQRPQMGDIAKRWGWLNDFHIRQIIAHRGKPLRFGEKAEQLGLLTAQQVRTLLYYQRTRQQQLGEYFVEQGLLDRDTLHDLLGQLAAHNRKFRKDYSGQYYYYHA</sequence>
<evidence type="ECO:0000256" key="1">
    <source>
        <dbReference type="SAM" id="MobiDB-lite"/>
    </source>
</evidence>
<dbReference type="Gene3D" id="1.10.287.110">
    <property type="entry name" value="DnaJ domain"/>
    <property type="match status" value="1"/>
</dbReference>
<dbReference type="CDD" id="cd06257">
    <property type="entry name" value="DnaJ"/>
    <property type="match status" value="1"/>
</dbReference>
<evidence type="ECO:0000313" key="3">
    <source>
        <dbReference type="EMBL" id="MBD1399673.1"/>
    </source>
</evidence>
<keyword evidence="4" id="KW-1185">Reference proteome</keyword>
<dbReference type="InterPro" id="IPR037257">
    <property type="entry name" value="T2SS_E_N_sf"/>
</dbReference>
<dbReference type="InterPro" id="IPR036869">
    <property type="entry name" value="J_dom_sf"/>
</dbReference>
<dbReference type="SMART" id="SM00271">
    <property type="entry name" value="DnaJ"/>
    <property type="match status" value="1"/>
</dbReference>
<feature type="region of interest" description="Disordered" evidence="1">
    <location>
        <begin position="89"/>
        <end position="118"/>
    </location>
</feature>
<dbReference type="AlphaFoldDB" id="A0A8J6UGF6"/>
<evidence type="ECO:0000313" key="4">
    <source>
        <dbReference type="Proteomes" id="UP000632828"/>
    </source>
</evidence>
<evidence type="ECO:0000259" key="2">
    <source>
        <dbReference type="PROSITE" id="PS50076"/>
    </source>
</evidence>
<dbReference type="EMBL" id="JACWUN010000003">
    <property type="protein sequence ID" value="MBD1399673.1"/>
    <property type="molecule type" value="Genomic_DNA"/>
</dbReference>
<feature type="domain" description="J" evidence="2">
    <location>
        <begin position="16"/>
        <end position="91"/>
    </location>
</feature>
<accession>A0A8J6UGF6</accession>
<dbReference type="Proteomes" id="UP000632828">
    <property type="component" value="Unassembled WGS sequence"/>
</dbReference>
<comment type="caution">
    <text evidence="3">The sequence shown here is derived from an EMBL/GenBank/DDBJ whole genome shotgun (WGS) entry which is preliminary data.</text>
</comment>
<reference evidence="3" key="1">
    <citation type="submission" date="2020-09" db="EMBL/GenBank/DDBJ databases">
        <title>Pelobacter alkaliphilus sp. nov., a novel anaerobic arsenate-reducing bacterium from terrestrial mud volcano.</title>
        <authorList>
            <person name="Khomyakova M.A."/>
            <person name="Merkel A.Y."/>
            <person name="Slobodkin A.I."/>
        </authorList>
    </citation>
    <scope>NUCLEOTIDE SEQUENCE</scope>
    <source>
        <strain evidence="3">M08fum</strain>
    </source>
</reference>
<proteinExistence type="predicted"/>
<dbReference type="SUPFAM" id="SSF46565">
    <property type="entry name" value="Chaperone J-domain"/>
    <property type="match status" value="1"/>
</dbReference>
<dbReference type="PROSITE" id="PS50076">
    <property type="entry name" value="DNAJ_2"/>
    <property type="match status" value="1"/>
</dbReference>
<protein>
    <recommendedName>
        <fullName evidence="2">J domain-containing protein</fullName>
    </recommendedName>
</protein>
<dbReference type="InterPro" id="IPR001623">
    <property type="entry name" value="DnaJ_domain"/>
</dbReference>
<dbReference type="SUPFAM" id="SSF160246">
    <property type="entry name" value="EspE N-terminal domain-like"/>
    <property type="match status" value="1"/>
</dbReference>
<name>A0A8J6UGF6_9BACT</name>
<dbReference type="RefSeq" id="WP_191153951.1">
    <property type="nucleotide sequence ID" value="NZ_JACWUN010000003.1"/>
</dbReference>